<dbReference type="SUPFAM" id="SSF53098">
    <property type="entry name" value="Ribonuclease H-like"/>
    <property type="match status" value="2"/>
</dbReference>
<organism evidence="11 12">
    <name type="scientific">Mesocestoides corti</name>
    <name type="common">Flatworm</name>
    <dbReference type="NCBI Taxonomy" id="53468"/>
    <lineage>
        <taxon>Eukaryota</taxon>
        <taxon>Metazoa</taxon>
        <taxon>Spiralia</taxon>
        <taxon>Lophotrochozoa</taxon>
        <taxon>Platyhelminthes</taxon>
        <taxon>Cestoda</taxon>
        <taxon>Eucestoda</taxon>
        <taxon>Cyclophyllidea</taxon>
        <taxon>Mesocestoididae</taxon>
        <taxon>Mesocestoides</taxon>
    </lineage>
</organism>
<dbReference type="FunFam" id="3.30.420.10:FF:000007">
    <property type="entry name" value="Interferon-stimulated exonuclease gene 20"/>
    <property type="match status" value="2"/>
</dbReference>
<comment type="subcellular location">
    <subcellularLocation>
        <location evidence="1">Nucleus</location>
    </subcellularLocation>
</comment>
<reference evidence="11 12" key="1">
    <citation type="submission" date="2018-10" db="EMBL/GenBank/DDBJ databases">
        <authorList>
            <consortium name="Pathogen Informatics"/>
        </authorList>
    </citation>
    <scope>NUCLEOTIDE SEQUENCE [LARGE SCALE GENOMIC DNA]</scope>
</reference>
<dbReference type="InterPro" id="IPR037431">
    <property type="entry name" value="REX4_DEDDh_dom"/>
</dbReference>
<evidence type="ECO:0000256" key="1">
    <source>
        <dbReference type="ARBA" id="ARBA00004123"/>
    </source>
</evidence>
<sequence>MSEIQSGVFPDGPIALDCEMVGVGPRRQNALGRVSIVDYNGRVVYDVISKPEEEITDFRTRWSGITRPDMRRAISFATVREEVRAIIEGRILVGHAIENDFRVLHISHPAILTRDTSTSKYTKFEAGFSDVEQVSLKRLAKALLNLDIQTKAHDSVEDARVTLAVYKLVEAQWEEEIKNLPRVIGNSGAALSEIQSGVFPDGPIALDCEMVGVGPRRQNALGRVSIVDYNGRVVYDVISKPEEEITDFRTQWSGIRESTMHRAIPFALVKDQVRMVVKDRVVVGHALKNDLKVLGLDHPADLRRDTGTAPYAKRKAGLPPKGPIALRRLAHALLSLKIQTAEHSSIEDASVTMAIYKLVEKEWEEDILRQSVKNRRRQL</sequence>
<dbReference type="InterPro" id="IPR012337">
    <property type="entry name" value="RNaseH-like_sf"/>
</dbReference>
<dbReference type="AlphaFoldDB" id="A0A3P6ICD9"/>
<evidence type="ECO:0000313" key="11">
    <source>
        <dbReference type="EMBL" id="VDD83893.1"/>
    </source>
</evidence>
<accession>A0A3P6ICD9</accession>
<dbReference type="Gene3D" id="3.30.420.10">
    <property type="entry name" value="Ribonuclease H-like superfamily/Ribonuclease H"/>
    <property type="match status" value="2"/>
</dbReference>
<dbReference type="GO" id="GO:0006364">
    <property type="term" value="P:rRNA processing"/>
    <property type="evidence" value="ECO:0007669"/>
    <property type="project" value="UniProtKB-KW"/>
</dbReference>
<feature type="domain" description="Exonuclease" evidence="10">
    <location>
        <begin position="202"/>
        <end position="365"/>
    </location>
</feature>
<protein>
    <recommendedName>
        <fullName evidence="3">RNA exonuclease 4</fullName>
    </recommendedName>
</protein>
<dbReference type="Pfam" id="PF00929">
    <property type="entry name" value="RNase_T"/>
    <property type="match status" value="2"/>
</dbReference>
<evidence type="ECO:0000256" key="3">
    <source>
        <dbReference type="ARBA" id="ARBA00016937"/>
    </source>
</evidence>
<feature type="domain" description="Exonuclease" evidence="10">
    <location>
        <begin position="12"/>
        <end position="175"/>
    </location>
</feature>
<dbReference type="PANTHER" id="PTHR12801">
    <property type="entry name" value="RNA EXONUCLEASE REXO1 / RECO3 FAMILY MEMBER-RELATED"/>
    <property type="match status" value="1"/>
</dbReference>
<evidence type="ECO:0000313" key="12">
    <source>
        <dbReference type="Proteomes" id="UP000267029"/>
    </source>
</evidence>
<evidence type="ECO:0000256" key="2">
    <source>
        <dbReference type="ARBA" id="ARBA00010489"/>
    </source>
</evidence>
<evidence type="ECO:0000259" key="10">
    <source>
        <dbReference type="SMART" id="SM00479"/>
    </source>
</evidence>
<dbReference type="PANTHER" id="PTHR12801:SF45">
    <property type="entry name" value="RNA EXONUCLEASE 4"/>
    <property type="match status" value="1"/>
</dbReference>
<dbReference type="EMBL" id="UXSR01005882">
    <property type="protein sequence ID" value="VDD83893.1"/>
    <property type="molecule type" value="Genomic_DNA"/>
</dbReference>
<proteinExistence type="inferred from homology"/>
<evidence type="ECO:0000256" key="7">
    <source>
        <dbReference type="ARBA" id="ARBA00022839"/>
    </source>
</evidence>
<dbReference type="OrthoDB" id="16516at2759"/>
<name>A0A3P6ICD9_MESCO</name>
<comment type="function">
    <text evidence="9">Exoribonuclease involved in ribosome biosynthesis. Involved in the processing of ITS1, the internal transcribed spacer localized between the 18S and 5.8S rRNAs.</text>
</comment>
<dbReference type="STRING" id="53468.A0A3P6ICD9"/>
<dbReference type="GO" id="GO:0003676">
    <property type="term" value="F:nucleic acid binding"/>
    <property type="evidence" value="ECO:0007669"/>
    <property type="project" value="InterPro"/>
</dbReference>
<gene>
    <name evidence="11" type="ORF">MCOS_LOCUS9896</name>
</gene>
<keyword evidence="7" id="KW-0269">Exonuclease</keyword>
<keyword evidence="4" id="KW-0698">rRNA processing</keyword>
<dbReference type="InterPro" id="IPR013520">
    <property type="entry name" value="Ribonucl_H"/>
</dbReference>
<dbReference type="GO" id="GO:0008408">
    <property type="term" value="F:3'-5' exonuclease activity"/>
    <property type="evidence" value="ECO:0007669"/>
    <property type="project" value="InterPro"/>
</dbReference>
<dbReference type="GO" id="GO:0005634">
    <property type="term" value="C:nucleus"/>
    <property type="evidence" value="ECO:0007669"/>
    <property type="project" value="UniProtKB-SubCell"/>
</dbReference>
<keyword evidence="8" id="KW-0539">Nucleus</keyword>
<keyword evidence="12" id="KW-1185">Reference proteome</keyword>
<comment type="similarity">
    <text evidence="2">Belongs to the REXO4 family.</text>
</comment>
<dbReference type="CDD" id="cd06144">
    <property type="entry name" value="REX4_like"/>
    <property type="match status" value="2"/>
</dbReference>
<dbReference type="Proteomes" id="UP000267029">
    <property type="component" value="Unassembled WGS sequence"/>
</dbReference>
<evidence type="ECO:0000256" key="9">
    <source>
        <dbReference type="ARBA" id="ARBA00025599"/>
    </source>
</evidence>
<evidence type="ECO:0000256" key="8">
    <source>
        <dbReference type="ARBA" id="ARBA00023242"/>
    </source>
</evidence>
<dbReference type="SMART" id="SM00479">
    <property type="entry name" value="EXOIII"/>
    <property type="match status" value="2"/>
</dbReference>
<dbReference type="InterPro" id="IPR036397">
    <property type="entry name" value="RNaseH_sf"/>
</dbReference>
<keyword evidence="5" id="KW-0540">Nuclease</keyword>
<dbReference type="InterPro" id="IPR047021">
    <property type="entry name" value="REXO1/3/4-like"/>
</dbReference>
<keyword evidence="6" id="KW-0378">Hydrolase</keyword>
<evidence type="ECO:0000256" key="6">
    <source>
        <dbReference type="ARBA" id="ARBA00022801"/>
    </source>
</evidence>
<evidence type="ECO:0000256" key="5">
    <source>
        <dbReference type="ARBA" id="ARBA00022722"/>
    </source>
</evidence>
<evidence type="ECO:0000256" key="4">
    <source>
        <dbReference type="ARBA" id="ARBA00022552"/>
    </source>
</evidence>